<gene>
    <name evidence="1" type="ORF">PSEMO_35900</name>
</gene>
<dbReference type="AlphaFoldDB" id="A0A1Q9R292"/>
<evidence type="ECO:0000313" key="1">
    <source>
        <dbReference type="EMBL" id="OLS61523.1"/>
    </source>
</evidence>
<name>A0A1Q9R292_PSEPU</name>
<protein>
    <submittedName>
        <fullName evidence="1">Uncharacterized protein</fullName>
    </submittedName>
</protein>
<organism evidence="1 2">
    <name type="scientific">Pseudomonas putida</name>
    <name type="common">Arthrobacter siderocapsulatus</name>
    <dbReference type="NCBI Taxonomy" id="303"/>
    <lineage>
        <taxon>Bacteria</taxon>
        <taxon>Pseudomonadati</taxon>
        <taxon>Pseudomonadota</taxon>
        <taxon>Gammaproteobacteria</taxon>
        <taxon>Pseudomonadales</taxon>
        <taxon>Pseudomonadaceae</taxon>
        <taxon>Pseudomonas</taxon>
    </lineage>
</organism>
<reference evidence="1 2" key="1">
    <citation type="submission" date="2016-10" db="EMBL/GenBank/DDBJ databases">
        <title>Genome Sequence of Pseudomonas putida GM4FR.</title>
        <authorList>
            <person name="Poehlein A."/>
            <person name="Wemheuer F."/>
            <person name="Hollensteiner J."/>
            <person name="Wemheuer B."/>
        </authorList>
    </citation>
    <scope>NUCLEOTIDE SEQUENCE [LARGE SCALE GENOMIC DNA]</scope>
    <source>
        <strain evidence="1 2">GM4FR</strain>
    </source>
</reference>
<dbReference type="EMBL" id="MKZO01000031">
    <property type="protein sequence ID" value="OLS61523.1"/>
    <property type="molecule type" value="Genomic_DNA"/>
</dbReference>
<proteinExistence type="predicted"/>
<dbReference type="Proteomes" id="UP000186736">
    <property type="component" value="Unassembled WGS sequence"/>
</dbReference>
<evidence type="ECO:0000313" key="2">
    <source>
        <dbReference type="Proteomes" id="UP000186736"/>
    </source>
</evidence>
<comment type="caution">
    <text evidence="1">The sequence shown here is derived from an EMBL/GenBank/DDBJ whole genome shotgun (WGS) entry which is preliminary data.</text>
</comment>
<sequence length="71" mass="8183">MYIPFKANDSDGNIHHLRVEYANTDETLSNMLRVVDRMEQPVQFNRSVHGIGRFVLQDGTKLDSNDKYSPT</sequence>
<accession>A0A1Q9R292</accession>